<dbReference type="AlphaFoldDB" id="A0A1G8H485"/>
<dbReference type="PANTHER" id="PTHR33434:SF2">
    <property type="entry name" value="FATTY ACID-BINDING PROTEIN TM_1468"/>
    <property type="match status" value="1"/>
</dbReference>
<dbReference type="InterPro" id="IPR050270">
    <property type="entry name" value="DegV_domain_contain"/>
</dbReference>
<evidence type="ECO:0000313" key="2">
    <source>
        <dbReference type="EMBL" id="SDI01457.1"/>
    </source>
</evidence>
<dbReference type="Proteomes" id="UP000183255">
    <property type="component" value="Unassembled WGS sequence"/>
</dbReference>
<dbReference type="EMBL" id="FNDZ01000001">
    <property type="protein sequence ID" value="SDI01457.1"/>
    <property type="molecule type" value="Genomic_DNA"/>
</dbReference>
<organism evidence="2 3">
    <name type="scientific">Proteiniclasticum ruminis</name>
    <dbReference type="NCBI Taxonomy" id="398199"/>
    <lineage>
        <taxon>Bacteria</taxon>
        <taxon>Bacillati</taxon>
        <taxon>Bacillota</taxon>
        <taxon>Clostridia</taxon>
        <taxon>Eubacteriales</taxon>
        <taxon>Clostridiaceae</taxon>
        <taxon>Proteiniclasticum</taxon>
    </lineage>
</organism>
<name>A0A1G8H485_9CLOT</name>
<dbReference type="PROSITE" id="PS51482">
    <property type="entry name" value="DEGV"/>
    <property type="match status" value="1"/>
</dbReference>
<dbReference type="Gene3D" id="3.40.50.10170">
    <property type="match status" value="1"/>
</dbReference>
<dbReference type="InterPro" id="IPR043168">
    <property type="entry name" value="DegV_C"/>
</dbReference>
<evidence type="ECO:0000256" key="1">
    <source>
        <dbReference type="ARBA" id="ARBA00023121"/>
    </source>
</evidence>
<protein>
    <submittedName>
        <fullName evidence="2">EDD domain protein, DegV family</fullName>
    </submittedName>
</protein>
<gene>
    <name evidence="2" type="ORF">SAMN05421804_101468</name>
</gene>
<dbReference type="InterPro" id="IPR003797">
    <property type="entry name" value="DegV"/>
</dbReference>
<reference evidence="2 3" key="1">
    <citation type="submission" date="2016-10" db="EMBL/GenBank/DDBJ databases">
        <authorList>
            <person name="de Groot N.N."/>
        </authorList>
    </citation>
    <scope>NUCLEOTIDE SEQUENCE [LARGE SCALE GENOMIC DNA]</scope>
    <source>
        <strain evidence="2 3">CGMCC 1.5058</strain>
    </source>
</reference>
<dbReference type="NCBIfam" id="TIGR00762">
    <property type="entry name" value="DegV"/>
    <property type="match status" value="1"/>
</dbReference>
<dbReference type="RefSeq" id="WP_031573563.1">
    <property type="nucleotide sequence ID" value="NZ_FNDZ01000001.1"/>
</dbReference>
<sequence length="278" mass="30209">MEKIKLITDSTSDLTPELIEKYDVHVLPLTVHIGNQSFKDGESISLEEMYQGVLNGGPFPTTSQVNPQEFHDVYKKYLDEGYKIISVHISSHLSGTLQSAVIAKDMLETEDVTIIDTEGVSGVIFLSLVEAGEMILKGKSYQEVVDVIGKTAKEVKLLATFDTLEFLAKGGRIPKSVGAIGGFLGIKPLISLKDGKLEMMDKVRGNKKALSALKSFIDSTPVREGSKVVVINSLDSETNRAVIKHLEEKGIGYYEVQVGCVLGVHAGPKLVGVFCLRA</sequence>
<keyword evidence="1" id="KW-0446">Lipid-binding</keyword>
<proteinExistence type="predicted"/>
<dbReference type="Gene3D" id="3.30.1180.10">
    <property type="match status" value="1"/>
</dbReference>
<dbReference type="GO" id="GO:0008289">
    <property type="term" value="F:lipid binding"/>
    <property type="evidence" value="ECO:0007669"/>
    <property type="project" value="UniProtKB-KW"/>
</dbReference>
<dbReference type="PANTHER" id="PTHR33434">
    <property type="entry name" value="DEGV DOMAIN-CONTAINING PROTEIN DR_1986-RELATED"/>
    <property type="match status" value="1"/>
</dbReference>
<dbReference type="SUPFAM" id="SSF82549">
    <property type="entry name" value="DAK1/DegV-like"/>
    <property type="match status" value="1"/>
</dbReference>
<dbReference type="Pfam" id="PF02645">
    <property type="entry name" value="DegV"/>
    <property type="match status" value="1"/>
</dbReference>
<accession>A0A1G8H485</accession>
<evidence type="ECO:0000313" key="3">
    <source>
        <dbReference type="Proteomes" id="UP000183255"/>
    </source>
</evidence>